<evidence type="ECO:0000256" key="5">
    <source>
        <dbReference type="ARBA" id="ARBA00022823"/>
    </source>
</evidence>
<dbReference type="EMBL" id="CP010802">
    <property type="protein sequence ID" value="ALC17624.1"/>
    <property type="molecule type" value="Genomic_DNA"/>
</dbReference>
<keyword evidence="5 7" id="KW-0450">Lipoyl</keyword>
<dbReference type="OrthoDB" id="9805770at2"/>
<dbReference type="PATRIC" id="fig|1603606.3.peg.3119"/>
<comment type="subunit">
    <text evidence="3">Forms a 24-polypeptide structural core with octahedral symmetry.</text>
</comment>
<reference evidence="10 11" key="1">
    <citation type="submission" date="2015-07" db="EMBL/GenBank/DDBJ databases">
        <title>Isolation and Genomic Characterization of a Novel Halophilic Metal-Reducing Deltaproteobacterium from the Deep Subsurface.</title>
        <authorList>
            <person name="Badalamenti J.P."/>
            <person name="Summers Z.M."/>
            <person name="Gralnick J.A."/>
            <person name="Bond D.R."/>
        </authorList>
    </citation>
    <scope>NUCLEOTIDE SEQUENCE [LARGE SCALE GENOMIC DNA]</scope>
    <source>
        <strain evidence="10 11">WTL</strain>
    </source>
</reference>
<evidence type="ECO:0000256" key="6">
    <source>
        <dbReference type="ARBA" id="ARBA00023315"/>
    </source>
</evidence>
<dbReference type="InterPro" id="IPR011053">
    <property type="entry name" value="Single_hybrid_motif"/>
</dbReference>
<dbReference type="GO" id="GO:0005737">
    <property type="term" value="C:cytoplasm"/>
    <property type="evidence" value="ECO:0007669"/>
    <property type="project" value="TreeGrafter"/>
</dbReference>
<dbReference type="CDD" id="cd06849">
    <property type="entry name" value="lipoyl_domain"/>
    <property type="match status" value="1"/>
</dbReference>
<dbReference type="Gene3D" id="4.10.320.10">
    <property type="entry name" value="E3-binding domain"/>
    <property type="match status" value="1"/>
</dbReference>
<dbReference type="PROSITE" id="PS00189">
    <property type="entry name" value="LIPOYL"/>
    <property type="match status" value="1"/>
</dbReference>
<dbReference type="KEGG" id="des:DSOUD_2894"/>
<name>A0A0M5INR2_9BACT</name>
<keyword evidence="4 7" id="KW-0808">Transferase</keyword>
<evidence type="ECO:0000313" key="11">
    <source>
        <dbReference type="Proteomes" id="UP000057158"/>
    </source>
</evidence>
<keyword evidence="10" id="KW-0670">Pyruvate</keyword>
<evidence type="ECO:0000313" key="10">
    <source>
        <dbReference type="EMBL" id="ALC17624.1"/>
    </source>
</evidence>
<feature type="domain" description="Lipoyl-binding" evidence="9">
    <location>
        <begin position="1"/>
        <end position="76"/>
    </location>
</feature>
<evidence type="ECO:0000256" key="2">
    <source>
        <dbReference type="ARBA" id="ARBA00007317"/>
    </source>
</evidence>
<comment type="cofactor">
    <cofactor evidence="1 7">
        <name>(R)-lipoate</name>
        <dbReference type="ChEBI" id="CHEBI:83088"/>
    </cofactor>
</comment>
<keyword evidence="6 7" id="KW-0012">Acyltransferase</keyword>
<dbReference type="SUPFAM" id="SSF51230">
    <property type="entry name" value="Single hybrid motif"/>
    <property type="match status" value="1"/>
</dbReference>
<dbReference type="InterPro" id="IPR023213">
    <property type="entry name" value="CAT-like_dom_sf"/>
</dbReference>
<protein>
    <recommendedName>
        <fullName evidence="7">Dihydrolipoamide acetyltransferase component of pyruvate dehydrogenase complex</fullName>
        <ecNumber evidence="7">2.3.1.-</ecNumber>
    </recommendedName>
</protein>
<evidence type="ECO:0000256" key="1">
    <source>
        <dbReference type="ARBA" id="ARBA00001938"/>
    </source>
</evidence>
<dbReference type="EC" id="2.3.1.-" evidence="7"/>
<dbReference type="GO" id="GO:0031405">
    <property type="term" value="F:lipoic acid binding"/>
    <property type="evidence" value="ECO:0007669"/>
    <property type="project" value="TreeGrafter"/>
</dbReference>
<sequence>MFEFKFPDVGEGIAEGEIRSWLVEVGQTVAEHQALIEMETDKAVVELPSPVAGVVAELRGEVGEVVAVGTVLALIEESRPAVTEKGEPFAAGVVGELEEATESGPDHGGDAETPPVLPRDRKLAAELGVDLGQLRGRASQERITEEEIRAKAGEKEKGQEAERIPLRGVRRTMARTMAASAARAVHVTVMEQADALALRRLREREHALAAERGIRLTWLPFIVKALTLVLERFPLLNSTLDQDRGEIILHRQVHIGFAVDTPDGLLVPVVRNTRQLSILELAAALQDLALRARERKIGPGELKGGTFTISNYGALGGIWGTPIINPPEAAILGIGRIDEVPVVRDGEVVARPVVPLSLTFDHRIIDGATAHRFLNALIEYIENPDLILLET</sequence>
<dbReference type="InterPro" id="IPR050743">
    <property type="entry name" value="2-oxoacid_DH_E2_comp"/>
</dbReference>
<evidence type="ECO:0000259" key="9">
    <source>
        <dbReference type="PROSITE" id="PS50968"/>
    </source>
</evidence>
<comment type="similarity">
    <text evidence="2 7">Belongs to the 2-oxoacid dehydrogenase family.</text>
</comment>
<dbReference type="Gene3D" id="3.30.559.10">
    <property type="entry name" value="Chloramphenicol acetyltransferase-like domain"/>
    <property type="match status" value="1"/>
</dbReference>
<keyword evidence="11" id="KW-1185">Reference proteome</keyword>
<dbReference type="InterPro" id="IPR003016">
    <property type="entry name" value="2-oxoA_DH_lipoyl-BS"/>
</dbReference>
<dbReference type="InterPro" id="IPR000089">
    <property type="entry name" value="Biotin_lipoyl"/>
</dbReference>
<dbReference type="Proteomes" id="UP000057158">
    <property type="component" value="Chromosome"/>
</dbReference>
<dbReference type="RefSeq" id="WP_053551622.1">
    <property type="nucleotide sequence ID" value="NZ_CP010802.1"/>
</dbReference>
<proteinExistence type="inferred from homology"/>
<dbReference type="GO" id="GO:0016407">
    <property type="term" value="F:acetyltransferase activity"/>
    <property type="evidence" value="ECO:0007669"/>
    <property type="project" value="TreeGrafter"/>
</dbReference>
<dbReference type="Pfam" id="PF00364">
    <property type="entry name" value="Biotin_lipoyl"/>
    <property type="match status" value="1"/>
</dbReference>
<dbReference type="PANTHER" id="PTHR43178">
    <property type="entry name" value="DIHYDROLIPOAMIDE ACETYLTRANSFERASE COMPONENT OF PYRUVATE DEHYDROGENASE COMPLEX"/>
    <property type="match status" value="1"/>
</dbReference>
<dbReference type="PROSITE" id="PS50968">
    <property type="entry name" value="BIOTINYL_LIPOYL"/>
    <property type="match status" value="1"/>
</dbReference>
<feature type="region of interest" description="Disordered" evidence="8">
    <location>
        <begin position="98"/>
        <end position="117"/>
    </location>
</feature>
<dbReference type="FunFam" id="3.30.559.10:FF:000007">
    <property type="entry name" value="Dihydrolipoamide acetyltransferase component of pyruvate dehydrogenase complex"/>
    <property type="match status" value="1"/>
</dbReference>
<dbReference type="AlphaFoldDB" id="A0A0M5INR2"/>
<dbReference type="Pfam" id="PF00198">
    <property type="entry name" value="2-oxoacid_dh"/>
    <property type="match status" value="1"/>
</dbReference>
<evidence type="ECO:0000256" key="8">
    <source>
        <dbReference type="SAM" id="MobiDB-lite"/>
    </source>
</evidence>
<evidence type="ECO:0000256" key="3">
    <source>
        <dbReference type="ARBA" id="ARBA00011484"/>
    </source>
</evidence>
<organism evidence="10 11">
    <name type="scientific">Desulfuromonas soudanensis</name>
    <dbReference type="NCBI Taxonomy" id="1603606"/>
    <lineage>
        <taxon>Bacteria</taxon>
        <taxon>Pseudomonadati</taxon>
        <taxon>Thermodesulfobacteriota</taxon>
        <taxon>Desulfuromonadia</taxon>
        <taxon>Desulfuromonadales</taxon>
        <taxon>Desulfuromonadaceae</taxon>
        <taxon>Desulfuromonas</taxon>
    </lineage>
</organism>
<gene>
    <name evidence="10" type="primary">bkdF</name>
    <name evidence="10" type="ORF">DSOUD_2894</name>
</gene>
<dbReference type="SUPFAM" id="SSF52777">
    <property type="entry name" value="CoA-dependent acyltransferases"/>
    <property type="match status" value="1"/>
</dbReference>
<dbReference type="InterPro" id="IPR036625">
    <property type="entry name" value="E3-bd_dom_sf"/>
</dbReference>
<accession>A0A0M5INR2</accession>
<dbReference type="PANTHER" id="PTHR43178:SF5">
    <property type="entry name" value="LIPOAMIDE ACYLTRANSFERASE COMPONENT OF BRANCHED-CHAIN ALPHA-KETO ACID DEHYDROGENASE COMPLEX, MITOCHONDRIAL"/>
    <property type="match status" value="1"/>
</dbReference>
<dbReference type="InterPro" id="IPR001078">
    <property type="entry name" value="2-oxoacid_DH_actylTfrase"/>
</dbReference>
<dbReference type="STRING" id="1603606.DSOUD_2894"/>
<dbReference type="Gene3D" id="2.40.50.100">
    <property type="match status" value="1"/>
</dbReference>
<evidence type="ECO:0000256" key="7">
    <source>
        <dbReference type="RuleBase" id="RU003423"/>
    </source>
</evidence>
<evidence type="ECO:0000256" key="4">
    <source>
        <dbReference type="ARBA" id="ARBA00022679"/>
    </source>
</evidence>